<keyword evidence="2" id="KW-0238">DNA-binding</keyword>
<dbReference type="PROSITE" id="PS50949">
    <property type="entry name" value="HTH_GNTR"/>
    <property type="match status" value="2"/>
</dbReference>
<dbReference type="AlphaFoldDB" id="C0D049"/>
<dbReference type="SMART" id="SM00345">
    <property type="entry name" value="HTH_GNTR"/>
    <property type="match status" value="2"/>
</dbReference>
<evidence type="ECO:0000256" key="1">
    <source>
        <dbReference type="ARBA" id="ARBA00023015"/>
    </source>
</evidence>
<evidence type="ECO:0000313" key="6">
    <source>
        <dbReference type="Proteomes" id="UP000004756"/>
    </source>
</evidence>
<proteinExistence type="predicted"/>
<dbReference type="SUPFAM" id="SSF46785">
    <property type="entry name" value="Winged helix' DNA-binding domain"/>
    <property type="match status" value="2"/>
</dbReference>
<protein>
    <submittedName>
        <fullName evidence="5">Transcriptional regulator, GntR family</fullName>
    </submittedName>
</protein>
<keyword evidence="3" id="KW-0804">Transcription</keyword>
<dbReference type="Pfam" id="PF00392">
    <property type="entry name" value="GntR"/>
    <property type="match status" value="2"/>
</dbReference>
<keyword evidence="6" id="KW-1185">Reference proteome</keyword>
<keyword evidence="1" id="KW-0805">Transcription regulation</keyword>
<dbReference type="PANTHER" id="PTHR44846:SF17">
    <property type="entry name" value="GNTR-FAMILY TRANSCRIPTIONAL REGULATOR"/>
    <property type="match status" value="1"/>
</dbReference>
<comment type="caution">
    <text evidence="5">The sequence shown here is derived from an EMBL/GenBank/DDBJ whole genome shotgun (WGS) entry which is preliminary data.</text>
</comment>
<reference evidence="5 6" key="2">
    <citation type="submission" date="2009-02" db="EMBL/GenBank/DDBJ databases">
        <title>Draft genome sequence of Clostridium asparagiforme (DSM 15981).</title>
        <authorList>
            <person name="Sudarsanam P."/>
            <person name="Ley R."/>
            <person name="Guruge J."/>
            <person name="Turnbaugh P.J."/>
            <person name="Mahowald M."/>
            <person name="Liep D."/>
            <person name="Gordon J."/>
        </authorList>
    </citation>
    <scope>NUCLEOTIDE SEQUENCE [LARGE SCALE GENOMIC DNA]</scope>
    <source>
        <strain evidence="5 6">DSM 15981</strain>
    </source>
</reference>
<evidence type="ECO:0000256" key="3">
    <source>
        <dbReference type="ARBA" id="ARBA00023163"/>
    </source>
</evidence>
<evidence type="ECO:0000259" key="4">
    <source>
        <dbReference type="PROSITE" id="PS50949"/>
    </source>
</evidence>
<dbReference type="HOGENOM" id="CLU_043516_1_0_9"/>
<dbReference type="Proteomes" id="UP000004756">
    <property type="component" value="Unassembled WGS sequence"/>
</dbReference>
<sequence>MAYFVENRRVRWYSVQRHVKVEEMTVNSGMELHQAIYQFYRTQIQFGLYQYGEKLPSLEETYKRFHTSLDTVNPAYHRLCQEGYITISKKSGAKVAVRYGPEQIRRHVQTFYAERRESLTDISRCIWPLLGQAQCLALKTGSLNAADLEAFADAGSHSAILTVWRVLDHKYGNLGNELLMRLIRYLYLYFYGSFWGMASDERLHEITLKQLRTAAALCLEARWGELPDVLRVIQEEFYRSLCLFYRENITPEPFCRQVAFSWDAYKKSSQLRYSLAMDLLTEIGRGVYPVGSYLPSAQRLSAEKGVSVSTVRRAVSLLNSVGAVKSSRPLGARVLPPSQSADHCDFTQPDLRRRLLDVAESLQIFALSGKDVSALTLTSLNETSLFSWKQYLLDLKSRGLSRRVIYASLSLISRDAPSQTLRTIYSELLRLLFWGNPIEALMRDALKDPLFFVSGLDRMTAALERRDADGFSSTLEFLLIHELRRTVEVLLGLGIREAGNILIPDINNEWKTMNTWR</sequence>
<dbReference type="PANTHER" id="PTHR44846">
    <property type="entry name" value="MANNOSYL-D-GLYCERATE TRANSPORT/METABOLISM SYSTEM REPRESSOR MNGR-RELATED"/>
    <property type="match status" value="1"/>
</dbReference>
<evidence type="ECO:0000313" key="5">
    <source>
        <dbReference type="EMBL" id="EEG55291.1"/>
    </source>
</evidence>
<name>C0D049_9FIRM</name>
<dbReference type="Gene3D" id="1.10.10.10">
    <property type="entry name" value="Winged helix-like DNA-binding domain superfamily/Winged helix DNA-binding domain"/>
    <property type="match status" value="2"/>
</dbReference>
<evidence type="ECO:0000256" key="2">
    <source>
        <dbReference type="ARBA" id="ARBA00023125"/>
    </source>
</evidence>
<accession>C0D049</accession>
<dbReference type="InterPro" id="IPR036390">
    <property type="entry name" value="WH_DNA-bd_sf"/>
</dbReference>
<dbReference type="GO" id="GO:0045892">
    <property type="term" value="P:negative regulation of DNA-templated transcription"/>
    <property type="evidence" value="ECO:0007669"/>
    <property type="project" value="TreeGrafter"/>
</dbReference>
<dbReference type="InterPro" id="IPR000524">
    <property type="entry name" value="Tscrpt_reg_HTH_GntR"/>
</dbReference>
<dbReference type="GO" id="GO:0003700">
    <property type="term" value="F:DNA-binding transcription factor activity"/>
    <property type="evidence" value="ECO:0007669"/>
    <property type="project" value="InterPro"/>
</dbReference>
<feature type="domain" description="HTH gntR-type" evidence="4">
    <location>
        <begin position="269"/>
        <end position="337"/>
    </location>
</feature>
<dbReference type="InterPro" id="IPR036388">
    <property type="entry name" value="WH-like_DNA-bd_sf"/>
</dbReference>
<dbReference type="EMBL" id="ACCJ01000154">
    <property type="protein sequence ID" value="EEG55291.1"/>
    <property type="molecule type" value="Genomic_DNA"/>
</dbReference>
<gene>
    <name evidence="5" type="ORF">CLOSTASPAR_02630</name>
</gene>
<dbReference type="InterPro" id="IPR050679">
    <property type="entry name" value="Bact_HTH_transcr_reg"/>
</dbReference>
<feature type="domain" description="HTH gntR-type" evidence="4">
    <location>
        <begin position="30"/>
        <end position="98"/>
    </location>
</feature>
<organism evidence="5 6">
    <name type="scientific">[Clostridium] asparagiforme DSM 15981</name>
    <dbReference type="NCBI Taxonomy" id="518636"/>
    <lineage>
        <taxon>Bacteria</taxon>
        <taxon>Bacillati</taxon>
        <taxon>Bacillota</taxon>
        <taxon>Clostridia</taxon>
        <taxon>Lachnospirales</taxon>
        <taxon>Lachnospiraceae</taxon>
        <taxon>Enterocloster</taxon>
    </lineage>
</organism>
<dbReference type="GO" id="GO:0003677">
    <property type="term" value="F:DNA binding"/>
    <property type="evidence" value="ECO:0007669"/>
    <property type="project" value="UniProtKB-KW"/>
</dbReference>
<reference evidence="5 6" key="1">
    <citation type="submission" date="2009-01" db="EMBL/GenBank/DDBJ databases">
        <authorList>
            <person name="Fulton L."/>
            <person name="Clifton S."/>
            <person name="Fulton B."/>
            <person name="Xu J."/>
            <person name="Minx P."/>
            <person name="Pepin K.H."/>
            <person name="Johnson M."/>
            <person name="Bhonagiri V."/>
            <person name="Nash W.E."/>
            <person name="Mardis E.R."/>
            <person name="Wilson R.K."/>
        </authorList>
    </citation>
    <scope>NUCLEOTIDE SEQUENCE [LARGE SCALE GENOMIC DNA]</scope>
    <source>
        <strain evidence="5 6">DSM 15981</strain>
    </source>
</reference>